<dbReference type="RefSeq" id="WP_055416616.1">
    <property type="nucleotide sequence ID" value="NZ_CP019724.1"/>
</dbReference>
<evidence type="ECO:0000313" key="3">
    <source>
        <dbReference type="Proteomes" id="UP000189443"/>
    </source>
</evidence>
<evidence type="ECO:0000313" key="2">
    <source>
        <dbReference type="EMBL" id="AQS69898.1"/>
    </source>
</evidence>
<accession>A0A1S6JDR3</accession>
<evidence type="ECO:0000256" key="1">
    <source>
        <dbReference type="SAM" id="SignalP"/>
    </source>
</evidence>
<protein>
    <recommendedName>
        <fullName evidence="4">Lipoprotein</fullName>
    </recommendedName>
</protein>
<keyword evidence="1" id="KW-0732">Signal</keyword>
<dbReference type="PROSITE" id="PS51257">
    <property type="entry name" value="PROKAR_LIPOPROTEIN"/>
    <property type="match status" value="1"/>
</dbReference>
<evidence type="ECO:0008006" key="4">
    <source>
        <dbReference type="Google" id="ProtNLM"/>
    </source>
</evidence>
<feature type="signal peptide" evidence="1">
    <location>
        <begin position="1"/>
        <end position="18"/>
    </location>
</feature>
<keyword evidence="3" id="KW-1185">Reference proteome</keyword>
<dbReference type="EMBL" id="CP019724">
    <property type="protein sequence ID" value="AQS69898.1"/>
    <property type="molecule type" value="Genomic_DNA"/>
</dbReference>
<dbReference type="OrthoDB" id="4333002at2"/>
<dbReference type="KEGG" id="spac:B1H29_26155"/>
<proteinExistence type="predicted"/>
<sequence length="89" mass="9627">MKRAPVAVAALSSAALLAGCTLEEPGTGNPTRSPAEAAWYESGAAERRGYCAAYDAHDPQQPINVPAHRSDRTNEEFADDFYEVLKDRC</sequence>
<gene>
    <name evidence="2" type="ORF">B1H29_26155</name>
</gene>
<name>A0A1S6JDR3_9ACTN</name>
<reference evidence="2 3" key="1">
    <citation type="submission" date="2017-02" db="EMBL/GenBank/DDBJ databases">
        <title>Streptomyces pactum ACT12 Genome sequencing and assembly.</title>
        <authorList>
            <person name="Xue Q."/>
            <person name="Yan X."/>
            <person name="Jia L."/>
            <person name="Yan H."/>
        </authorList>
    </citation>
    <scope>NUCLEOTIDE SEQUENCE [LARGE SCALE GENOMIC DNA]</scope>
    <source>
        <strain evidence="2 3">ACT12</strain>
    </source>
</reference>
<organism evidence="2 3">
    <name type="scientific">Streptomyces pactum</name>
    <dbReference type="NCBI Taxonomy" id="68249"/>
    <lineage>
        <taxon>Bacteria</taxon>
        <taxon>Bacillati</taxon>
        <taxon>Actinomycetota</taxon>
        <taxon>Actinomycetes</taxon>
        <taxon>Kitasatosporales</taxon>
        <taxon>Streptomycetaceae</taxon>
        <taxon>Streptomyces</taxon>
    </lineage>
</organism>
<feature type="chain" id="PRO_5039331982" description="Lipoprotein" evidence="1">
    <location>
        <begin position="19"/>
        <end position="89"/>
    </location>
</feature>
<dbReference type="AlphaFoldDB" id="A0A1S6JDR3"/>
<dbReference type="Proteomes" id="UP000189443">
    <property type="component" value="Chromosome"/>
</dbReference>